<keyword evidence="10" id="KW-1185">Reference proteome</keyword>
<evidence type="ECO:0000256" key="3">
    <source>
        <dbReference type="ARBA" id="ARBA00022490"/>
    </source>
</evidence>
<gene>
    <name evidence="9" type="ORF">D0Y65_037054</name>
</gene>
<evidence type="ECO:0000313" key="9">
    <source>
        <dbReference type="EMBL" id="RZB73135.1"/>
    </source>
</evidence>
<dbReference type="PROSITE" id="PS51795">
    <property type="entry name" value="ZF_FLZ"/>
    <property type="match status" value="1"/>
</dbReference>
<protein>
    <recommendedName>
        <fullName evidence="8">FLZ-type domain-containing protein</fullName>
    </recommendedName>
</protein>
<accession>A0A445HHE6</accession>
<keyword evidence="5" id="KW-0862">Zinc</keyword>
<name>A0A445HHE6_GLYSO</name>
<evidence type="ECO:0000256" key="2">
    <source>
        <dbReference type="ARBA" id="ARBA00009374"/>
    </source>
</evidence>
<evidence type="ECO:0000256" key="5">
    <source>
        <dbReference type="ARBA" id="ARBA00022771"/>
    </source>
</evidence>
<dbReference type="PANTHER" id="PTHR33059">
    <property type="entry name" value="FCS-LIKE ZINC FINGER 5"/>
    <property type="match status" value="1"/>
</dbReference>
<evidence type="ECO:0000256" key="7">
    <source>
        <dbReference type="SAM" id="MobiDB-lite"/>
    </source>
</evidence>
<comment type="subcellular location">
    <subcellularLocation>
        <location evidence="1">Cytoplasm</location>
    </subcellularLocation>
</comment>
<proteinExistence type="inferred from homology"/>
<comment type="similarity">
    <text evidence="2">Belongs to the FLZ family.</text>
</comment>
<evidence type="ECO:0000259" key="8">
    <source>
        <dbReference type="PROSITE" id="PS51795"/>
    </source>
</evidence>
<feature type="domain" description="FLZ-type" evidence="8">
    <location>
        <begin position="119"/>
        <end position="163"/>
    </location>
</feature>
<sequence>MLLGKRPRAPIMKRTTSMSGGLAVETKTSKEEEVLMSDNMKLVDPHVNVVAMGTPNDQFVPNHTKNVSQANGSYVYGDRLMGMGVNMSMPLSPTTSNNHRHHMTHNHTTNTNNIHTTSHFLRTCGLCNCHLAPGRDIYMYRGDTAFCSLECREKQMKQDQRKEKWKAGSNKEHHRASPPGATAKASCN</sequence>
<dbReference type="GO" id="GO:0008270">
    <property type="term" value="F:zinc ion binding"/>
    <property type="evidence" value="ECO:0007669"/>
    <property type="project" value="UniProtKB-KW"/>
</dbReference>
<feature type="compositionally biased region" description="Basic and acidic residues" evidence="7">
    <location>
        <begin position="157"/>
        <end position="171"/>
    </location>
</feature>
<evidence type="ECO:0000256" key="6">
    <source>
        <dbReference type="PROSITE-ProRule" id="PRU01131"/>
    </source>
</evidence>
<dbReference type="Pfam" id="PF04570">
    <property type="entry name" value="zf-FLZ"/>
    <property type="match status" value="1"/>
</dbReference>
<organism evidence="9 10">
    <name type="scientific">Glycine soja</name>
    <name type="common">Wild soybean</name>
    <dbReference type="NCBI Taxonomy" id="3848"/>
    <lineage>
        <taxon>Eukaryota</taxon>
        <taxon>Viridiplantae</taxon>
        <taxon>Streptophyta</taxon>
        <taxon>Embryophyta</taxon>
        <taxon>Tracheophyta</taxon>
        <taxon>Spermatophyta</taxon>
        <taxon>Magnoliopsida</taxon>
        <taxon>eudicotyledons</taxon>
        <taxon>Gunneridae</taxon>
        <taxon>Pentapetalae</taxon>
        <taxon>rosids</taxon>
        <taxon>fabids</taxon>
        <taxon>Fabales</taxon>
        <taxon>Fabaceae</taxon>
        <taxon>Papilionoideae</taxon>
        <taxon>50 kb inversion clade</taxon>
        <taxon>NPAAA clade</taxon>
        <taxon>indigoferoid/millettioid clade</taxon>
        <taxon>Phaseoleae</taxon>
        <taxon>Glycine</taxon>
        <taxon>Glycine subgen. Soja</taxon>
    </lineage>
</organism>
<evidence type="ECO:0000313" key="10">
    <source>
        <dbReference type="Proteomes" id="UP000289340"/>
    </source>
</evidence>
<dbReference type="PANTHER" id="PTHR33059:SF76">
    <property type="entry name" value="FCS-LIKE ZINC FINGER 7"/>
    <property type="match status" value="1"/>
</dbReference>
<evidence type="ECO:0000256" key="1">
    <source>
        <dbReference type="ARBA" id="ARBA00004496"/>
    </source>
</evidence>
<feature type="region of interest" description="Disordered" evidence="7">
    <location>
        <begin position="157"/>
        <end position="188"/>
    </location>
</feature>
<dbReference type="AlphaFoldDB" id="A0A445HHE6"/>
<evidence type="ECO:0000256" key="4">
    <source>
        <dbReference type="ARBA" id="ARBA00022723"/>
    </source>
</evidence>
<keyword evidence="4" id="KW-0479">Metal-binding</keyword>
<dbReference type="GO" id="GO:0005737">
    <property type="term" value="C:cytoplasm"/>
    <property type="evidence" value="ECO:0007669"/>
    <property type="project" value="UniProtKB-SubCell"/>
</dbReference>
<dbReference type="Gramene" id="XM_028339787.1">
    <property type="protein sequence ID" value="XP_028195588.1"/>
    <property type="gene ID" value="LOC114380750"/>
</dbReference>
<comment type="caution">
    <text evidence="9">The sequence shown here is derived from an EMBL/GenBank/DDBJ whole genome shotgun (WGS) entry which is preliminary data.</text>
</comment>
<reference evidence="9 10" key="1">
    <citation type="submission" date="2018-09" db="EMBL/GenBank/DDBJ databases">
        <title>A high-quality reference genome of wild soybean provides a powerful tool to mine soybean genomes.</title>
        <authorList>
            <person name="Xie M."/>
            <person name="Chung C.Y.L."/>
            <person name="Li M.-W."/>
            <person name="Wong F.-L."/>
            <person name="Chan T.-F."/>
            <person name="Lam H.-M."/>
        </authorList>
    </citation>
    <scope>NUCLEOTIDE SEQUENCE [LARGE SCALE GENOMIC DNA]</scope>
    <source>
        <strain evidence="10">cv. W05</strain>
        <tissue evidence="9">Hypocotyl of etiolated seedlings</tissue>
    </source>
</reference>
<dbReference type="Proteomes" id="UP000289340">
    <property type="component" value="Chromosome 13"/>
</dbReference>
<dbReference type="EMBL" id="QZWG01000013">
    <property type="protein sequence ID" value="RZB73135.1"/>
    <property type="molecule type" value="Genomic_DNA"/>
</dbReference>
<feature type="zinc finger region" description="FLZ-type" evidence="6">
    <location>
        <begin position="119"/>
        <end position="163"/>
    </location>
</feature>
<keyword evidence="5" id="KW-0863">Zinc-finger</keyword>
<keyword evidence="3" id="KW-0963">Cytoplasm</keyword>
<dbReference type="InterPro" id="IPR007650">
    <property type="entry name" value="Zf-FLZ_dom"/>
</dbReference>